<dbReference type="Proteomes" id="UP001229421">
    <property type="component" value="Unassembled WGS sequence"/>
</dbReference>
<keyword evidence="1" id="KW-0472">Membrane</keyword>
<evidence type="ECO:0000256" key="1">
    <source>
        <dbReference type="SAM" id="Phobius"/>
    </source>
</evidence>
<keyword evidence="1" id="KW-0812">Transmembrane</keyword>
<proteinExistence type="predicted"/>
<sequence>MNTKLISSKIKLTRLLAVAARCGSQDRVLYGFPCCDVAAFLSSLFLGSVVGIVIVGIFRAWSTPRVPFILMLTVSSNRIPMRGLAISTLVSGDHQGTAGDSQ</sequence>
<gene>
    <name evidence="2" type="ORF">QVD17_30294</name>
</gene>
<dbReference type="AlphaFoldDB" id="A0AAD8K3E6"/>
<keyword evidence="1" id="KW-1133">Transmembrane helix</keyword>
<organism evidence="2 3">
    <name type="scientific">Tagetes erecta</name>
    <name type="common">African marigold</name>
    <dbReference type="NCBI Taxonomy" id="13708"/>
    <lineage>
        <taxon>Eukaryota</taxon>
        <taxon>Viridiplantae</taxon>
        <taxon>Streptophyta</taxon>
        <taxon>Embryophyta</taxon>
        <taxon>Tracheophyta</taxon>
        <taxon>Spermatophyta</taxon>
        <taxon>Magnoliopsida</taxon>
        <taxon>eudicotyledons</taxon>
        <taxon>Gunneridae</taxon>
        <taxon>Pentapetalae</taxon>
        <taxon>asterids</taxon>
        <taxon>campanulids</taxon>
        <taxon>Asterales</taxon>
        <taxon>Asteraceae</taxon>
        <taxon>Asteroideae</taxon>
        <taxon>Heliantheae alliance</taxon>
        <taxon>Tageteae</taxon>
        <taxon>Tagetes</taxon>
    </lineage>
</organism>
<accession>A0AAD8K3E6</accession>
<evidence type="ECO:0000313" key="3">
    <source>
        <dbReference type="Proteomes" id="UP001229421"/>
    </source>
</evidence>
<evidence type="ECO:0000313" key="2">
    <source>
        <dbReference type="EMBL" id="KAK1414548.1"/>
    </source>
</evidence>
<comment type="caution">
    <text evidence="2">The sequence shown here is derived from an EMBL/GenBank/DDBJ whole genome shotgun (WGS) entry which is preliminary data.</text>
</comment>
<protein>
    <submittedName>
        <fullName evidence="2">Uncharacterized protein</fullName>
    </submittedName>
</protein>
<reference evidence="2" key="1">
    <citation type="journal article" date="2023" name="bioRxiv">
        <title>Improved chromosome-level genome assembly for marigold (Tagetes erecta).</title>
        <authorList>
            <person name="Jiang F."/>
            <person name="Yuan L."/>
            <person name="Wang S."/>
            <person name="Wang H."/>
            <person name="Xu D."/>
            <person name="Wang A."/>
            <person name="Fan W."/>
        </authorList>
    </citation>
    <scope>NUCLEOTIDE SEQUENCE</scope>
    <source>
        <strain evidence="2">WSJ</strain>
        <tissue evidence="2">Leaf</tissue>
    </source>
</reference>
<feature type="transmembrane region" description="Helical" evidence="1">
    <location>
        <begin position="40"/>
        <end position="61"/>
    </location>
</feature>
<name>A0AAD8K3E6_TARER</name>
<dbReference type="EMBL" id="JAUHHV010000008">
    <property type="protein sequence ID" value="KAK1414548.1"/>
    <property type="molecule type" value="Genomic_DNA"/>
</dbReference>
<keyword evidence="3" id="KW-1185">Reference proteome</keyword>